<organism evidence="1 2">
    <name type="scientific">Stomoxys calcitrans</name>
    <name type="common">Stable fly</name>
    <name type="synonym">Conops calcitrans</name>
    <dbReference type="NCBI Taxonomy" id="35570"/>
    <lineage>
        <taxon>Eukaryota</taxon>
        <taxon>Metazoa</taxon>
        <taxon>Ecdysozoa</taxon>
        <taxon>Arthropoda</taxon>
        <taxon>Hexapoda</taxon>
        <taxon>Insecta</taxon>
        <taxon>Pterygota</taxon>
        <taxon>Neoptera</taxon>
        <taxon>Endopterygota</taxon>
        <taxon>Diptera</taxon>
        <taxon>Brachycera</taxon>
        <taxon>Muscomorpha</taxon>
        <taxon>Muscoidea</taxon>
        <taxon>Muscidae</taxon>
        <taxon>Stomoxys</taxon>
    </lineage>
</organism>
<accession>A0A1I8NPC5</accession>
<proteinExistence type="predicted"/>
<dbReference type="AlphaFoldDB" id="A0A1I8NPC5"/>
<gene>
    <name evidence="1" type="primary">106092393</name>
</gene>
<dbReference type="Proteomes" id="UP000095300">
    <property type="component" value="Unassembled WGS sequence"/>
</dbReference>
<dbReference type="STRING" id="35570.A0A1I8NPC5"/>
<dbReference type="VEuPathDB" id="VectorBase:SCAU000855"/>
<evidence type="ECO:0000313" key="2">
    <source>
        <dbReference type="Proteomes" id="UP000095300"/>
    </source>
</evidence>
<sequence length="92" mass="10787">MEVMEEGNLMDRVPILLQRDLEFYQTHQRVLQERLCTGVVGGKLDFPRYASFAAIKMILWWEDEYFASYRKHSGLLHTEKELSEGDFVSMGV</sequence>
<dbReference type="EnsemblMetazoa" id="SCAU000855-RA">
    <property type="protein sequence ID" value="SCAU000855-PA"/>
    <property type="gene ID" value="SCAU000855"/>
</dbReference>
<keyword evidence="2" id="KW-1185">Reference proteome</keyword>
<evidence type="ECO:0000313" key="1">
    <source>
        <dbReference type="EnsemblMetazoa" id="SCAU000855-PA"/>
    </source>
</evidence>
<name>A0A1I8NPC5_STOCA</name>
<protein>
    <submittedName>
        <fullName evidence="1">Uncharacterized protein</fullName>
    </submittedName>
</protein>
<reference evidence="1" key="1">
    <citation type="submission" date="2020-05" db="UniProtKB">
        <authorList>
            <consortium name="EnsemblMetazoa"/>
        </authorList>
    </citation>
    <scope>IDENTIFICATION</scope>
    <source>
        <strain evidence="1">USDA</strain>
    </source>
</reference>